<evidence type="ECO:0000256" key="1">
    <source>
        <dbReference type="ARBA" id="ARBA00004651"/>
    </source>
</evidence>
<keyword evidence="8" id="KW-1185">Reference proteome</keyword>
<keyword evidence="2" id="KW-1003">Cell membrane</keyword>
<dbReference type="Proteomes" id="UP001597168">
    <property type="component" value="Unassembled WGS sequence"/>
</dbReference>
<protein>
    <submittedName>
        <fullName evidence="7">DUF3817 domain-containing protein</fullName>
    </submittedName>
</protein>
<organism evidence="7 8">
    <name type="scientific">Saccharothrix hoggarensis</name>
    <dbReference type="NCBI Taxonomy" id="913853"/>
    <lineage>
        <taxon>Bacteria</taxon>
        <taxon>Bacillati</taxon>
        <taxon>Actinomycetota</taxon>
        <taxon>Actinomycetes</taxon>
        <taxon>Pseudonocardiales</taxon>
        <taxon>Pseudonocardiaceae</taxon>
        <taxon>Saccharothrix</taxon>
    </lineage>
</organism>
<keyword evidence="5" id="KW-0472">Membrane</keyword>
<dbReference type="EMBL" id="JBHTLK010000294">
    <property type="protein sequence ID" value="MFD1151906.1"/>
    <property type="molecule type" value="Genomic_DNA"/>
</dbReference>
<evidence type="ECO:0000259" key="6">
    <source>
        <dbReference type="Pfam" id="PF12823"/>
    </source>
</evidence>
<evidence type="ECO:0000256" key="5">
    <source>
        <dbReference type="ARBA" id="ARBA00023136"/>
    </source>
</evidence>
<keyword evidence="3" id="KW-0812">Transmembrane</keyword>
<proteinExistence type="predicted"/>
<dbReference type="Pfam" id="PF12823">
    <property type="entry name" value="DUF3817"/>
    <property type="match status" value="1"/>
</dbReference>
<evidence type="ECO:0000256" key="2">
    <source>
        <dbReference type="ARBA" id="ARBA00022475"/>
    </source>
</evidence>
<feature type="domain" description="DUF3817" evidence="6">
    <location>
        <begin position="3"/>
        <end position="60"/>
    </location>
</feature>
<comment type="subcellular location">
    <subcellularLocation>
        <location evidence="1">Cell membrane</location>
        <topology evidence="1">Multi-pass membrane protein</topology>
    </subcellularLocation>
</comment>
<accession>A0ABW3R4A6</accession>
<evidence type="ECO:0000256" key="4">
    <source>
        <dbReference type="ARBA" id="ARBA00022989"/>
    </source>
</evidence>
<evidence type="ECO:0000313" key="7">
    <source>
        <dbReference type="EMBL" id="MFD1151906.1"/>
    </source>
</evidence>
<evidence type="ECO:0000256" key="3">
    <source>
        <dbReference type="ARBA" id="ARBA00022692"/>
    </source>
</evidence>
<comment type="caution">
    <text evidence="7">The sequence shown here is derived from an EMBL/GenBank/DDBJ whole genome shotgun (WGS) entry which is preliminary data.</text>
</comment>
<gene>
    <name evidence="7" type="ORF">ACFQ3T_32615</name>
</gene>
<keyword evidence="4" id="KW-1133">Transmembrane helix</keyword>
<name>A0ABW3R4A6_9PSEU</name>
<reference evidence="8" key="1">
    <citation type="journal article" date="2019" name="Int. J. Syst. Evol. Microbiol.">
        <title>The Global Catalogue of Microorganisms (GCM) 10K type strain sequencing project: providing services to taxonomists for standard genome sequencing and annotation.</title>
        <authorList>
            <consortium name="The Broad Institute Genomics Platform"/>
            <consortium name="The Broad Institute Genome Sequencing Center for Infectious Disease"/>
            <person name="Wu L."/>
            <person name="Ma J."/>
        </authorList>
    </citation>
    <scope>NUCLEOTIDE SEQUENCE [LARGE SCALE GENOMIC DNA]</scope>
    <source>
        <strain evidence="8">CCUG 60214</strain>
    </source>
</reference>
<sequence>MTGLRVAAAVEALSITVLLANLATVHWEQITSVAGPLHGMAYVTVIALAFTQSSPDVRWRAFLPGVGGVLALRRLRAPSTRKS</sequence>
<evidence type="ECO:0000313" key="8">
    <source>
        <dbReference type="Proteomes" id="UP001597168"/>
    </source>
</evidence>
<dbReference type="InterPro" id="IPR023845">
    <property type="entry name" value="DUF3817_TM"/>
</dbReference>